<comment type="similarity">
    <text evidence="1">Belongs to the GHMP kinase family. GalK subfamily.</text>
</comment>
<evidence type="ECO:0000256" key="3">
    <source>
        <dbReference type="ARBA" id="ARBA00022741"/>
    </source>
</evidence>
<name>E0SSQ9_IGNAA</name>
<evidence type="ECO:0000259" key="6">
    <source>
        <dbReference type="Pfam" id="PF00288"/>
    </source>
</evidence>
<reference evidence="9 10" key="1">
    <citation type="journal article" date="2010" name="Stand. Genomic Sci.">
        <title>Complete genome sequence of Ignisphaera aggregans type strain (AQ1.S1).</title>
        <authorList>
            <person name="Goker M."/>
            <person name="Held B."/>
            <person name="Lapidus A."/>
            <person name="Nolan M."/>
            <person name="Spring S."/>
            <person name="Yasawong M."/>
            <person name="Lucas S."/>
            <person name="Glavina Del Rio T."/>
            <person name="Tice H."/>
            <person name="Cheng J.F."/>
            <person name="Goodwin L."/>
            <person name="Tapia R."/>
            <person name="Pitluck S."/>
            <person name="Liolios K."/>
            <person name="Ivanova N."/>
            <person name="Mavromatis K."/>
            <person name="Mikhailova N."/>
            <person name="Pati A."/>
            <person name="Chen A."/>
            <person name="Palaniappan K."/>
            <person name="Brambilla E."/>
            <person name="Land M."/>
            <person name="Hauser L."/>
            <person name="Chang Y.J."/>
            <person name="Jeffries C.D."/>
            <person name="Brettin T."/>
            <person name="Detter J.C."/>
            <person name="Han C."/>
            <person name="Rohde M."/>
            <person name="Sikorski J."/>
            <person name="Woyke T."/>
            <person name="Bristow J."/>
            <person name="Eisen J.A."/>
            <person name="Markowitz V."/>
            <person name="Hugenholtz P."/>
            <person name="Kyrpides N.C."/>
            <person name="Klenk H.P."/>
        </authorList>
    </citation>
    <scope>NUCLEOTIDE SEQUENCE [LARGE SCALE GENOMIC DNA]</scope>
    <source>
        <strain evidence="10">DSM 17230 / JCM 13409 / AQ1.S1</strain>
    </source>
</reference>
<dbReference type="SUPFAM" id="SSF54211">
    <property type="entry name" value="Ribosomal protein S5 domain 2-like"/>
    <property type="match status" value="1"/>
</dbReference>
<dbReference type="Gene3D" id="3.30.70.890">
    <property type="entry name" value="GHMP kinase, C-terminal domain"/>
    <property type="match status" value="1"/>
</dbReference>
<evidence type="ECO:0000259" key="8">
    <source>
        <dbReference type="Pfam" id="PF10509"/>
    </source>
</evidence>
<dbReference type="InterPro" id="IPR013750">
    <property type="entry name" value="GHMP_kinase_C_dom"/>
</dbReference>
<dbReference type="HOGENOM" id="CLU_017814_2_1_2"/>
<dbReference type="PANTHER" id="PTHR10457:SF7">
    <property type="entry name" value="GALACTOKINASE-RELATED"/>
    <property type="match status" value="1"/>
</dbReference>
<dbReference type="PROSITE" id="PS00627">
    <property type="entry name" value="GHMP_KINASES_ATP"/>
    <property type="match status" value="1"/>
</dbReference>
<keyword evidence="4 9" id="KW-0418">Kinase</keyword>
<dbReference type="InterPro" id="IPR000705">
    <property type="entry name" value="Galactokinase"/>
</dbReference>
<dbReference type="InterPro" id="IPR006204">
    <property type="entry name" value="GHMP_kinase_N_dom"/>
</dbReference>
<dbReference type="InterPro" id="IPR014721">
    <property type="entry name" value="Ribsml_uS5_D2-typ_fold_subgr"/>
</dbReference>
<dbReference type="InterPro" id="IPR006203">
    <property type="entry name" value="GHMP_knse_ATP-bd_CS"/>
</dbReference>
<keyword evidence="2" id="KW-0808">Transferase</keyword>
<organism evidence="9 10">
    <name type="scientific">Ignisphaera aggregans (strain DSM 17230 / JCM 13409 / AQ1.S1)</name>
    <dbReference type="NCBI Taxonomy" id="583356"/>
    <lineage>
        <taxon>Archaea</taxon>
        <taxon>Thermoproteota</taxon>
        <taxon>Thermoprotei</taxon>
        <taxon>Desulfurococcales</taxon>
        <taxon>Desulfurococcaceae</taxon>
        <taxon>Ignisphaera</taxon>
    </lineage>
</organism>
<evidence type="ECO:0000313" key="10">
    <source>
        <dbReference type="Proteomes" id="UP000001304"/>
    </source>
</evidence>
<dbReference type="STRING" id="583356.Igag_1847"/>
<accession>E0SSQ9</accession>
<dbReference type="Proteomes" id="UP000001304">
    <property type="component" value="Chromosome"/>
</dbReference>
<dbReference type="KEGG" id="iag:Igag_1847"/>
<evidence type="ECO:0000256" key="2">
    <source>
        <dbReference type="ARBA" id="ARBA00022679"/>
    </source>
</evidence>
<dbReference type="GO" id="GO:0004335">
    <property type="term" value="F:galactokinase activity"/>
    <property type="evidence" value="ECO:0007669"/>
    <property type="project" value="InterPro"/>
</dbReference>
<proteinExistence type="inferred from homology"/>
<dbReference type="GO" id="GO:0005829">
    <property type="term" value="C:cytosol"/>
    <property type="evidence" value="ECO:0007669"/>
    <property type="project" value="TreeGrafter"/>
</dbReference>
<dbReference type="Pfam" id="PF10509">
    <property type="entry name" value="GalKase_gal_bdg"/>
    <property type="match status" value="1"/>
</dbReference>
<dbReference type="PRINTS" id="PR00959">
    <property type="entry name" value="MEVGALKINASE"/>
</dbReference>
<evidence type="ECO:0000259" key="7">
    <source>
        <dbReference type="Pfam" id="PF08544"/>
    </source>
</evidence>
<dbReference type="PANTHER" id="PTHR10457">
    <property type="entry name" value="MEVALONATE KINASE/GALACTOKINASE"/>
    <property type="match status" value="1"/>
</dbReference>
<feature type="domain" description="GHMP kinase C-terminal" evidence="7">
    <location>
        <begin position="323"/>
        <end position="395"/>
    </location>
</feature>
<dbReference type="BioCyc" id="IAGG583356:GHAH-1835-MONOMER"/>
<evidence type="ECO:0000256" key="5">
    <source>
        <dbReference type="ARBA" id="ARBA00022840"/>
    </source>
</evidence>
<dbReference type="InterPro" id="IPR036554">
    <property type="entry name" value="GHMP_kinase_C_sf"/>
</dbReference>
<feature type="domain" description="GHMP kinase N-terminal" evidence="6">
    <location>
        <begin position="92"/>
        <end position="179"/>
    </location>
</feature>
<dbReference type="InterPro" id="IPR020568">
    <property type="entry name" value="Ribosomal_Su5_D2-typ_SF"/>
</dbReference>
<dbReference type="Gene3D" id="3.30.230.10">
    <property type="match status" value="1"/>
</dbReference>
<keyword evidence="10" id="KW-1185">Reference proteome</keyword>
<dbReference type="AlphaFoldDB" id="E0SSQ9"/>
<dbReference type="Pfam" id="PF00288">
    <property type="entry name" value="GHMP_kinases_N"/>
    <property type="match status" value="1"/>
</dbReference>
<keyword evidence="5" id="KW-0067">ATP-binding</keyword>
<dbReference type="SUPFAM" id="SSF55060">
    <property type="entry name" value="GHMP Kinase, C-terminal domain"/>
    <property type="match status" value="1"/>
</dbReference>
<sequence length="414" mass="46504">MNVEVIKNSYKKIFNKNPLAIVSAPGRLDFLNTHQDYKGLPVVSIATNLRTYTAIGFSDDGDFHVYSNTLQLFDHFRKTEIELRGGKWFGDYIRASIIALKRHGYDIPGLSLYIDSEVPIASGLGSSAALEVSVIGAINELLKLGLSRKDIAELAFEAENRIMGIPCGRLDQYASAFGGVIVINTRPPYNVTEINFSKGVFIVIDSGIRHSTADIHPKRQQEIERGLQHLLSLDIPKSLRDKLGYRYWEPRWDEIEEDEIRPYLDKIDPISAKRIVFTIYMHRSTIEAIKILLGEKPSSEKLSQIIQVEPKEIEDMLQYEDWDLRLIGLIMTYQHKLLSQLYDVSLPQLDEIVSNMIKHGAYGAKLSGAGLGGSVIGLANNYDNANKIVDAIKRCCAPIGWIVSIDRGVYAHEV</sequence>
<dbReference type="InterPro" id="IPR006206">
    <property type="entry name" value="Mevalonate/galactokinase"/>
</dbReference>
<dbReference type="GO" id="GO:0005524">
    <property type="term" value="F:ATP binding"/>
    <property type="evidence" value="ECO:0007669"/>
    <property type="project" value="UniProtKB-KW"/>
</dbReference>
<feature type="domain" description="Galactokinase N-terminal" evidence="8">
    <location>
        <begin position="9"/>
        <end position="56"/>
    </location>
</feature>
<dbReference type="PIRSF" id="PIRSF000530">
    <property type="entry name" value="Galactokinase"/>
    <property type="match status" value="1"/>
</dbReference>
<protein>
    <submittedName>
        <fullName evidence="9">GHMP kinase</fullName>
    </submittedName>
</protein>
<dbReference type="PRINTS" id="PR00473">
    <property type="entry name" value="GALCTOKINASE"/>
</dbReference>
<dbReference type="EMBL" id="CP002098">
    <property type="protein sequence ID" value="ADM28644.1"/>
    <property type="molecule type" value="Genomic_DNA"/>
</dbReference>
<keyword evidence="3" id="KW-0547">Nucleotide-binding</keyword>
<dbReference type="InterPro" id="IPR019539">
    <property type="entry name" value="GalKase_N"/>
</dbReference>
<evidence type="ECO:0000256" key="4">
    <source>
        <dbReference type="ARBA" id="ARBA00022777"/>
    </source>
</evidence>
<dbReference type="GO" id="GO:0006012">
    <property type="term" value="P:galactose metabolic process"/>
    <property type="evidence" value="ECO:0007669"/>
    <property type="project" value="InterPro"/>
</dbReference>
<gene>
    <name evidence="9" type="ordered locus">Igag_1847</name>
</gene>
<evidence type="ECO:0000256" key="1">
    <source>
        <dbReference type="ARBA" id="ARBA00006566"/>
    </source>
</evidence>
<dbReference type="Pfam" id="PF08544">
    <property type="entry name" value="GHMP_kinases_C"/>
    <property type="match status" value="1"/>
</dbReference>
<evidence type="ECO:0000313" key="9">
    <source>
        <dbReference type="EMBL" id="ADM28644.1"/>
    </source>
</evidence>